<evidence type="ECO:0008006" key="3">
    <source>
        <dbReference type="Google" id="ProtNLM"/>
    </source>
</evidence>
<comment type="caution">
    <text evidence="1">The sequence shown here is derived from an EMBL/GenBank/DDBJ whole genome shotgun (WGS) entry which is preliminary data.</text>
</comment>
<gene>
    <name evidence="1" type="ORF">LBV24_01990</name>
</gene>
<keyword evidence="2" id="KW-1185">Reference proteome</keyword>
<reference evidence="2" key="1">
    <citation type="submission" date="2023-07" db="EMBL/GenBank/DDBJ databases">
        <authorList>
            <person name="Yue Y."/>
        </authorList>
    </citation>
    <scope>NUCLEOTIDE SEQUENCE [LARGE SCALE GENOMIC DNA]</scope>
    <source>
        <strain evidence="2">2Y89</strain>
    </source>
</reference>
<protein>
    <recommendedName>
        <fullName evidence="3">Uridine kinase</fullName>
    </recommendedName>
</protein>
<evidence type="ECO:0000313" key="2">
    <source>
        <dbReference type="Proteomes" id="UP001198402"/>
    </source>
</evidence>
<sequence length="211" mass="23921">MIGDKLTYHSSFKKTNNEIIERLNSEFVSKKRCCIAVGGESGSGKTSLAYALLLDIEAKLGLKGYLFHGDDYFYLPPKDNHNKRLEDIANVGSSEVNLKLLDKHLSSFLSNKGLINKPLVDYDNNSIGSETIDSSRFDFCIVEGTYTMLLKNPTYKVFIENSFIDTKSNRVKRARDIMNDFNEKVLEIEHNIINEQSKYANMLVKNEVSTS</sequence>
<dbReference type="EMBL" id="JAIUJS010000001">
    <property type="protein sequence ID" value="MCA0151968.1"/>
    <property type="molecule type" value="Genomic_DNA"/>
</dbReference>
<dbReference type="InterPro" id="IPR027417">
    <property type="entry name" value="P-loop_NTPase"/>
</dbReference>
<evidence type="ECO:0000313" key="1">
    <source>
        <dbReference type="EMBL" id="MCA0151968.1"/>
    </source>
</evidence>
<dbReference type="Proteomes" id="UP001198402">
    <property type="component" value="Unassembled WGS sequence"/>
</dbReference>
<name>A0ABS7XWE3_9FLAO</name>
<dbReference type="Gene3D" id="3.40.50.300">
    <property type="entry name" value="P-loop containing nucleotide triphosphate hydrolases"/>
    <property type="match status" value="1"/>
</dbReference>
<proteinExistence type="predicted"/>
<organism evidence="1 2">
    <name type="scientific">Winogradskyella vincentii</name>
    <dbReference type="NCBI Taxonomy" id="2877122"/>
    <lineage>
        <taxon>Bacteria</taxon>
        <taxon>Pseudomonadati</taxon>
        <taxon>Bacteroidota</taxon>
        <taxon>Flavobacteriia</taxon>
        <taxon>Flavobacteriales</taxon>
        <taxon>Flavobacteriaceae</taxon>
        <taxon>Winogradskyella</taxon>
    </lineage>
</organism>
<dbReference type="RefSeq" id="WP_224476911.1">
    <property type="nucleotide sequence ID" value="NZ_JAIUJS010000001.1"/>
</dbReference>
<accession>A0ABS7XWE3</accession>
<dbReference type="SUPFAM" id="SSF52540">
    <property type="entry name" value="P-loop containing nucleoside triphosphate hydrolases"/>
    <property type="match status" value="1"/>
</dbReference>